<keyword evidence="3" id="KW-1185">Reference proteome</keyword>
<keyword evidence="1" id="KW-0472">Membrane</keyword>
<keyword evidence="1" id="KW-0812">Transmembrane</keyword>
<comment type="caution">
    <text evidence="2">The sequence shown here is derived from an EMBL/GenBank/DDBJ whole genome shotgun (WGS) entry which is preliminary data.</text>
</comment>
<evidence type="ECO:0000256" key="1">
    <source>
        <dbReference type="SAM" id="Phobius"/>
    </source>
</evidence>
<dbReference type="PANTHER" id="PTHR33564">
    <property type="entry name" value="TRANSMEMBRANE PROTEIN"/>
    <property type="match status" value="1"/>
</dbReference>
<proteinExistence type="predicted"/>
<dbReference type="PANTHER" id="PTHR33564:SF11">
    <property type="entry name" value="OS06G0604600 PROTEIN"/>
    <property type="match status" value="1"/>
</dbReference>
<evidence type="ECO:0000313" key="2">
    <source>
        <dbReference type="EMBL" id="GAA0165200.1"/>
    </source>
</evidence>
<reference evidence="2 3" key="1">
    <citation type="submission" date="2024-01" db="EMBL/GenBank/DDBJ databases">
        <title>The complete chloroplast genome sequence of Lithospermum erythrorhizon: insights into the phylogenetic relationship among Boraginaceae species and the maternal lineages of purple gromwells.</title>
        <authorList>
            <person name="Okada T."/>
            <person name="Watanabe K."/>
        </authorList>
    </citation>
    <scope>NUCLEOTIDE SEQUENCE [LARGE SCALE GENOMIC DNA]</scope>
</reference>
<gene>
    <name evidence="2" type="ORF">LIER_20663</name>
</gene>
<accession>A0AAV3QQQ3</accession>
<feature type="transmembrane region" description="Helical" evidence="1">
    <location>
        <begin position="12"/>
        <end position="32"/>
    </location>
</feature>
<organism evidence="2 3">
    <name type="scientific">Lithospermum erythrorhizon</name>
    <name type="common">Purple gromwell</name>
    <name type="synonym">Lithospermum officinale var. erythrorhizon</name>
    <dbReference type="NCBI Taxonomy" id="34254"/>
    <lineage>
        <taxon>Eukaryota</taxon>
        <taxon>Viridiplantae</taxon>
        <taxon>Streptophyta</taxon>
        <taxon>Embryophyta</taxon>
        <taxon>Tracheophyta</taxon>
        <taxon>Spermatophyta</taxon>
        <taxon>Magnoliopsida</taxon>
        <taxon>eudicotyledons</taxon>
        <taxon>Gunneridae</taxon>
        <taxon>Pentapetalae</taxon>
        <taxon>asterids</taxon>
        <taxon>lamiids</taxon>
        <taxon>Boraginales</taxon>
        <taxon>Boraginaceae</taxon>
        <taxon>Boraginoideae</taxon>
        <taxon>Lithospermeae</taxon>
        <taxon>Lithospermum</taxon>
    </lineage>
</organism>
<keyword evidence="1" id="KW-1133">Transmembrane helix</keyword>
<dbReference type="AlphaFoldDB" id="A0AAV3QQQ3"/>
<name>A0AAV3QQQ3_LITER</name>
<dbReference type="Proteomes" id="UP001454036">
    <property type="component" value="Unassembled WGS sequence"/>
</dbReference>
<protein>
    <submittedName>
        <fullName evidence="2">Uncharacterized protein</fullName>
    </submittedName>
</protein>
<evidence type="ECO:0000313" key="3">
    <source>
        <dbReference type="Proteomes" id="UP001454036"/>
    </source>
</evidence>
<dbReference type="EMBL" id="BAABME010005289">
    <property type="protein sequence ID" value="GAA0165200.1"/>
    <property type="molecule type" value="Genomic_DNA"/>
</dbReference>
<sequence length="147" mass="16445">MSSTTTSCSSHGMFLATAMAVSGTVILLGFGIQKSTRHHLLVNSLPQPLPRSCLSSDVKEKKKKKVHFAEDVVDPIGNNEEYRRKKHRMITSNIQQYNNSGMVEKESSTLLRKKGGGGRRQELAGNKMALYNGILRDRVHHRVAYSY</sequence>